<organism evidence="7 8">
    <name type="scientific">Cellvibrio polysaccharolyticus</name>
    <dbReference type="NCBI Taxonomy" id="2082724"/>
    <lineage>
        <taxon>Bacteria</taxon>
        <taxon>Pseudomonadati</taxon>
        <taxon>Pseudomonadota</taxon>
        <taxon>Gammaproteobacteria</taxon>
        <taxon>Cellvibrionales</taxon>
        <taxon>Cellvibrionaceae</taxon>
        <taxon>Cellvibrio</taxon>
    </lineage>
</organism>
<keyword evidence="8" id="KW-1185">Reference proteome</keyword>
<feature type="transmembrane region" description="Helical" evidence="6">
    <location>
        <begin position="232"/>
        <end position="251"/>
    </location>
</feature>
<evidence type="ECO:0000313" key="7">
    <source>
        <dbReference type="EMBL" id="MBE8718301.1"/>
    </source>
</evidence>
<feature type="transmembrane region" description="Helical" evidence="6">
    <location>
        <begin position="121"/>
        <end position="142"/>
    </location>
</feature>
<dbReference type="Pfam" id="PF01554">
    <property type="entry name" value="MatE"/>
    <property type="match status" value="2"/>
</dbReference>
<evidence type="ECO:0000256" key="4">
    <source>
        <dbReference type="ARBA" id="ARBA00022989"/>
    </source>
</evidence>
<dbReference type="EMBL" id="PRDL01000001">
    <property type="protein sequence ID" value="MBE8718301.1"/>
    <property type="molecule type" value="Genomic_DNA"/>
</dbReference>
<feature type="transmembrane region" description="Helical" evidence="6">
    <location>
        <begin position="75"/>
        <end position="101"/>
    </location>
</feature>
<keyword evidence="3 6" id="KW-0812">Transmembrane</keyword>
<dbReference type="CDD" id="cd13136">
    <property type="entry name" value="MATE_DinF_like"/>
    <property type="match status" value="1"/>
</dbReference>
<comment type="similarity">
    <text evidence="2">Belongs to the multi antimicrobial extrusion (MATE) (TC 2.A.66.1) family.</text>
</comment>
<evidence type="ECO:0000256" key="2">
    <source>
        <dbReference type="ARBA" id="ARBA00010199"/>
    </source>
</evidence>
<evidence type="ECO:0000256" key="5">
    <source>
        <dbReference type="ARBA" id="ARBA00023136"/>
    </source>
</evidence>
<feature type="transmembrane region" description="Helical" evidence="6">
    <location>
        <begin position="402"/>
        <end position="422"/>
    </location>
</feature>
<dbReference type="InterPro" id="IPR044644">
    <property type="entry name" value="DinF-like"/>
</dbReference>
<dbReference type="Proteomes" id="UP000652567">
    <property type="component" value="Unassembled WGS sequence"/>
</dbReference>
<dbReference type="AlphaFoldDB" id="A0A928YU60"/>
<evidence type="ECO:0000313" key="8">
    <source>
        <dbReference type="Proteomes" id="UP000652567"/>
    </source>
</evidence>
<dbReference type="GO" id="GO:0015297">
    <property type="term" value="F:antiporter activity"/>
    <property type="evidence" value="ECO:0007669"/>
    <property type="project" value="InterPro"/>
</dbReference>
<accession>A0A928YU60</accession>
<protein>
    <submittedName>
        <fullName evidence="7">MATE family efflux transporter</fullName>
    </submittedName>
</protein>
<dbReference type="InterPro" id="IPR002528">
    <property type="entry name" value="MATE_fam"/>
</dbReference>
<evidence type="ECO:0000256" key="1">
    <source>
        <dbReference type="ARBA" id="ARBA00004141"/>
    </source>
</evidence>
<sequence length="435" mass="47821">MAIPIILANAAVPLLGLVDTAVMGHSGTAADLGAIALGSLVFSFIYWAFGFLRMSTSGFVAQAEGANNALEVRRVFLRSAVMGVFIGLCLLLLQYPISLFALSLLDGSSAVEQGVRDYFAIRIWGAPAALSIYAITGLLIGLGQTRRLLWLQLWLNGVNLVLDVWLVMVWDWGVRGIAWGTIVAEWSSVLLGLWMVSRIFRSQTGISRSVTLWRHLFAGDALLKTLKTNADIFWRTLFMLIGFAWFSNQGARFGDTMLAANHILLQFISFAAFFLDGYAFAVESLVGRAMGARQRAVFDHVIKRSSEVAGITAILLATLVLCFGSYLIDGLTRIASVNQQATLLLPFAAAYILLSFAAFQLDGIFIGATRSREMRNASFYALLVFLALAWLLTPLWGNQGLWLAFIVYVVARAVCLAVYLPAMRRQIEQHSLFTH</sequence>
<dbReference type="NCBIfam" id="TIGR00797">
    <property type="entry name" value="matE"/>
    <property type="match status" value="1"/>
</dbReference>
<feature type="transmembrane region" description="Helical" evidence="6">
    <location>
        <begin position="149"/>
        <end position="170"/>
    </location>
</feature>
<evidence type="ECO:0000256" key="3">
    <source>
        <dbReference type="ARBA" id="ARBA00022692"/>
    </source>
</evidence>
<evidence type="ECO:0000256" key="6">
    <source>
        <dbReference type="SAM" id="Phobius"/>
    </source>
</evidence>
<feature type="transmembrane region" description="Helical" evidence="6">
    <location>
        <begin position="348"/>
        <end position="367"/>
    </location>
</feature>
<keyword evidence="5 6" id="KW-0472">Membrane</keyword>
<feature type="transmembrane region" description="Helical" evidence="6">
    <location>
        <begin position="379"/>
        <end position="396"/>
    </location>
</feature>
<dbReference type="PANTHER" id="PTHR42893:SF46">
    <property type="entry name" value="PROTEIN DETOXIFICATION 44, CHLOROPLASTIC"/>
    <property type="match status" value="1"/>
</dbReference>
<reference evidence="7" key="1">
    <citation type="submission" date="2018-07" db="EMBL/GenBank/DDBJ databases">
        <title>Genome assembly of strain Ka43.</title>
        <authorList>
            <person name="Kukolya J."/>
            <person name="Nagy I."/>
            <person name="Horvath B."/>
            <person name="Toth A."/>
        </authorList>
    </citation>
    <scope>NUCLEOTIDE SEQUENCE</scope>
    <source>
        <strain evidence="7">KB43</strain>
    </source>
</reference>
<feature type="transmembrane region" description="Helical" evidence="6">
    <location>
        <begin position="308"/>
        <end position="328"/>
    </location>
</feature>
<keyword evidence="4 6" id="KW-1133">Transmembrane helix</keyword>
<dbReference type="GO" id="GO:0005886">
    <property type="term" value="C:plasma membrane"/>
    <property type="evidence" value="ECO:0007669"/>
    <property type="project" value="TreeGrafter"/>
</dbReference>
<comment type="caution">
    <text evidence="7">The sequence shown here is derived from an EMBL/GenBank/DDBJ whole genome shotgun (WGS) entry which is preliminary data.</text>
</comment>
<feature type="transmembrane region" description="Helical" evidence="6">
    <location>
        <begin position="263"/>
        <end position="287"/>
    </location>
</feature>
<feature type="transmembrane region" description="Helical" evidence="6">
    <location>
        <begin position="176"/>
        <end position="196"/>
    </location>
</feature>
<dbReference type="GO" id="GO:0042910">
    <property type="term" value="F:xenobiotic transmembrane transporter activity"/>
    <property type="evidence" value="ECO:0007669"/>
    <property type="project" value="InterPro"/>
</dbReference>
<name>A0A928YU60_9GAMM</name>
<comment type="subcellular location">
    <subcellularLocation>
        <location evidence="1">Membrane</location>
        <topology evidence="1">Multi-pass membrane protein</topology>
    </subcellularLocation>
</comment>
<proteinExistence type="inferred from homology"/>
<dbReference type="PANTHER" id="PTHR42893">
    <property type="entry name" value="PROTEIN DETOXIFICATION 44, CHLOROPLASTIC-RELATED"/>
    <property type="match status" value="1"/>
</dbReference>
<feature type="transmembrane region" description="Helical" evidence="6">
    <location>
        <begin position="34"/>
        <end position="54"/>
    </location>
</feature>
<gene>
    <name evidence="7" type="ORF">C4F51_13990</name>
</gene>